<dbReference type="InterPro" id="IPR027417">
    <property type="entry name" value="P-loop_NTPase"/>
</dbReference>
<dbReference type="PANTHER" id="PTHR32114:SF2">
    <property type="entry name" value="ABC TRANSPORTER ABCH.3"/>
    <property type="match status" value="1"/>
</dbReference>
<dbReference type="GO" id="GO:0006302">
    <property type="term" value="P:double-strand break repair"/>
    <property type="evidence" value="ECO:0007669"/>
    <property type="project" value="InterPro"/>
</dbReference>
<dbReference type="SUPFAM" id="SSF52540">
    <property type="entry name" value="P-loop containing nucleoside triphosphate hydrolases"/>
    <property type="match status" value="1"/>
</dbReference>
<dbReference type="InterPro" id="IPR038729">
    <property type="entry name" value="Rad50/SbcC_AAA"/>
</dbReference>
<keyword evidence="3" id="KW-0255">Endonuclease</keyword>
<accession>A0A6J5LB92</accession>
<feature type="domain" description="Rad50/SbcC-type AAA" evidence="2">
    <location>
        <begin position="7"/>
        <end position="209"/>
    </location>
</feature>
<feature type="coiled-coil region" evidence="1">
    <location>
        <begin position="186"/>
        <end position="213"/>
    </location>
</feature>
<sequence>MSVGNATQAIDFDRKDLTLVLGENVDLGGDDTGARNGTGKTTIINALSYGLYGNALTNIKKDNLINKTNSKGMLVTVEFEHNGQAYKIERGRKPNTMAFYIGDTEQEITDESQGDSRETQAEINRLLGMSHDMFKHIVALNTYNEPFLALKSNEQRAIIEQLLGITILSEKAEALKEQGKVTKDAITAEEARIKAVTDANKRIEEQIEALKRRQTLWVTKHAEETQKLQTGIEELQKIDIQAEIQAHQAFKTWDQTRKDLNELSSAIGRTKLDLSREEKTISKLSSDILSLENHTCHACGQDFHDEKHEQVLGQLKGELSGAVQAKEEHATFLAELQSTQLGLGSLGAKPITFYDKESDAIHHQATVDSLIKQLETKLVEQDPYAEQIADMKETAVEEIKYDTINELTSIKEHQEFLLKLLTNKDSFIRKRIIDQNLNYLNARLGQYLDRIGLPHVVKFNNDLTVSIEELGRELDFDNLSRGERNRLILSLSWAFRDVWENLYKKINLLFMDEVIDTGMDASGVENALAILKKMSREGDRSVWLVSHKDELAGRVNNILTVVKENGFTTYNTDIDIV</sequence>
<protein>
    <submittedName>
        <fullName evidence="3">Endonuclease subunit</fullName>
    </submittedName>
</protein>
<dbReference type="PANTHER" id="PTHR32114">
    <property type="entry name" value="ABC TRANSPORTER ABCH.3"/>
    <property type="match status" value="1"/>
</dbReference>
<keyword evidence="1" id="KW-0175">Coiled coil</keyword>
<dbReference type="GO" id="GO:0016887">
    <property type="term" value="F:ATP hydrolysis activity"/>
    <property type="evidence" value="ECO:0007669"/>
    <property type="project" value="InterPro"/>
</dbReference>
<keyword evidence="3" id="KW-0378">Hydrolase</keyword>
<dbReference type="Gene3D" id="3.40.50.300">
    <property type="entry name" value="P-loop containing nucleotide triphosphate hydrolases"/>
    <property type="match status" value="2"/>
</dbReference>
<dbReference type="Pfam" id="PF13476">
    <property type="entry name" value="AAA_23"/>
    <property type="match status" value="1"/>
</dbReference>
<evidence type="ECO:0000313" key="3">
    <source>
        <dbReference type="EMBL" id="CAB4129029.1"/>
    </source>
</evidence>
<evidence type="ECO:0000256" key="1">
    <source>
        <dbReference type="SAM" id="Coils"/>
    </source>
</evidence>
<gene>
    <name evidence="3" type="ORF">UFOVP112_132</name>
</gene>
<dbReference type="GO" id="GO:0004519">
    <property type="term" value="F:endonuclease activity"/>
    <property type="evidence" value="ECO:0007669"/>
    <property type="project" value="UniProtKB-KW"/>
</dbReference>
<reference evidence="3" key="1">
    <citation type="submission" date="2020-04" db="EMBL/GenBank/DDBJ databases">
        <authorList>
            <person name="Chiriac C."/>
            <person name="Salcher M."/>
            <person name="Ghai R."/>
            <person name="Kavagutti S V."/>
        </authorList>
    </citation>
    <scope>NUCLEOTIDE SEQUENCE</scope>
</reference>
<evidence type="ECO:0000259" key="2">
    <source>
        <dbReference type="Pfam" id="PF13476"/>
    </source>
</evidence>
<dbReference type="SUPFAM" id="SSF75712">
    <property type="entry name" value="Rad50 coiled-coil Zn hook"/>
    <property type="match status" value="1"/>
</dbReference>
<dbReference type="EMBL" id="LR796233">
    <property type="protein sequence ID" value="CAB4129029.1"/>
    <property type="molecule type" value="Genomic_DNA"/>
</dbReference>
<proteinExistence type="predicted"/>
<keyword evidence="3" id="KW-0540">Nuclease</keyword>
<name>A0A6J5LB92_9CAUD</name>
<organism evidence="3">
    <name type="scientific">uncultured Caudovirales phage</name>
    <dbReference type="NCBI Taxonomy" id="2100421"/>
    <lineage>
        <taxon>Viruses</taxon>
        <taxon>Duplodnaviria</taxon>
        <taxon>Heunggongvirae</taxon>
        <taxon>Uroviricota</taxon>
        <taxon>Caudoviricetes</taxon>
        <taxon>Peduoviridae</taxon>
        <taxon>Maltschvirus</taxon>
        <taxon>Maltschvirus maltsch</taxon>
    </lineage>
</organism>